<dbReference type="SUPFAM" id="SSF53335">
    <property type="entry name" value="S-adenosyl-L-methionine-dependent methyltransferases"/>
    <property type="match status" value="1"/>
</dbReference>
<feature type="compositionally biased region" description="Basic and acidic residues" evidence="5">
    <location>
        <begin position="228"/>
        <end position="246"/>
    </location>
</feature>
<keyword evidence="2" id="KW-0808">Transferase</keyword>
<proteinExistence type="inferred from homology"/>
<reference evidence="6 7" key="1">
    <citation type="submission" date="2024-02" db="EMBL/GenBank/DDBJ databases">
        <title>De novo assembly and annotation of 12 fungi associated with fruit tree decline syndrome in Ontario, Canada.</title>
        <authorList>
            <person name="Sulman M."/>
            <person name="Ellouze W."/>
            <person name="Ilyukhin E."/>
        </authorList>
    </citation>
    <scope>NUCLEOTIDE SEQUENCE [LARGE SCALE GENOMIC DNA]</scope>
    <source>
        <strain evidence="6 7">M1-105</strain>
    </source>
</reference>
<accession>A0ABR3SD47</accession>
<evidence type="ECO:0000256" key="3">
    <source>
        <dbReference type="ARBA" id="ARBA00022691"/>
    </source>
</evidence>
<dbReference type="InterPro" id="IPR051654">
    <property type="entry name" value="Meroterpenoid_MTases"/>
</dbReference>
<dbReference type="Proteomes" id="UP001521116">
    <property type="component" value="Unassembled WGS sequence"/>
</dbReference>
<organism evidence="6 7">
    <name type="scientific">Neofusicoccum ribis</name>
    <dbReference type="NCBI Taxonomy" id="45134"/>
    <lineage>
        <taxon>Eukaryota</taxon>
        <taxon>Fungi</taxon>
        <taxon>Dikarya</taxon>
        <taxon>Ascomycota</taxon>
        <taxon>Pezizomycotina</taxon>
        <taxon>Dothideomycetes</taxon>
        <taxon>Dothideomycetes incertae sedis</taxon>
        <taxon>Botryosphaeriales</taxon>
        <taxon>Botryosphaeriaceae</taxon>
        <taxon>Neofusicoccum</taxon>
    </lineage>
</organism>
<evidence type="ECO:0008006" key="8">
    <source>
        <dbReference type="Google" id="ProtNLM"/>
    </source>
</evidence>
<sequence>MASSSAASVDNFSISRVPVHLEVDDGSALRSFPASGAAWPLTVSICFNAATSSAFAKLRVDFAPKSPPRTLLPLFAFIPPERVVSLSAEDAETPESVRPELRTGLTSLRFALDRPATIVAPHLSALVPKNKASGDILEMLQSLASVSSFTLYLPSRHLPPARAQRFCQMARDGGLHSLASESQMSHLYNGKGGTAYEAGTFSPFAPDAAPAESPPSYDELALSPPPQHKAEHIRFAPSARLRDAKTADPLCSGRSAKKRRTAGSNSKPSADPDDARAMRDMCREICDGMEADLRKELQQEIRDELRKEFRTELHQELEVLKRDVMGSIEQRLDERDEKLRQEMHKELSEMWDHVDENKDDALSEAGELVDLRIEEHIDGIKDELQTYISEELKDVEDRIKGDISSTLQFFQEYVGLKSEKEVIQHIKAVRQKAWEMRPLIPSLRQRVASSVPYPCIGLFAFLDFIIQLSPIYPSVVSRVRAGQTLLDLGCCFGQNIRKLAFDAGLPCSKNLMGVDIDVRFIDLGYDLFRDRDRLGAEFCFGDILDEAFLAEKRGGIDMIYLGNFLHLFGIEQQKSIVRKLMALLAPRPGSLVFGLQLGGDVGGEVRLEKMGSTLYKHSPISFRQMWLAAADGEWDIQCTMERKNQGGDGAGQTNLGFEPLQLLFSAVRL</sequence>
<comment type="similarity">
    <text evidence="4">Belongs to the class I-like SAM-binding methyltransferase superfamily.</text>
</comment>
<name>A0ABR3SD47_9PEZI</name>
<dbReference type="EMBL" id="JAJVDC020000228">
    <property type="protein sequence ID" value="KAL1617599.1"/>
    <property type="molecule type" value="Genomic_DNA"/>
</dbReference>
<keyword evidence="3" id="KW-0949">S-adenosyl-L-methionine</keyword>
<evidence type="ECO:0000256" key="4">
    <source>
        <dbReference type="ARBA" id="ARBA00038314"/>
    </source>
</evidence>
<comment type="pathway">
    <text evidence="1">Secondary metabolite biosynthesis.</text>
</comment>
<evidence type="ECO:0000256" key="2">
    <source>
        <dbReference type="ARBA" id="ARBA00022679"/>
    </source>
</evidence>
<evidence type="ECO:0000313" key="6">
    <source>
        <dbReference type="EMBL" id="KAL1617599.1"/>
    </source>
</evidence>
<keyword evidence="7" id="KW-1185">Reference proteome</keyword>
<feature type="compositionally biased region" description="Low complexity" evidence="5">
    <location>
        <begin position="204"/>
        <end position="216"/>
    </location>
</feature>
<dbReference type="PANTHER" id="PTHR35897">
    <property type="entry name" value="METHYLTRANSFERASE AUSD"/>
    <property type="match status" value="1"/>
</dbReference>
<comment type="caution">
    <text evidence="6">The sequence shown here is derived from an EMBL/GenBank/DDBJ whole genome shotgun (WGS) entry which is preliminary data.</text>
</comment>
<dbReference type="PANTHER" id="PTHR35897:SF1">
    <property type="entry name" value="METHYLTRANSFERASE AUSD"/>
    <property type="match status" value="1"/>
</dbReference>
<evidence type="ECO:0000256" key="5">
    <source>
        <dbReference type="SAM" id="MobiDB-lite"/>
    </source>
</evidence>
<dbReference type="Gene3D" id="3.40.50.150">
    <property type="entry name" value="Vaccinia Virus protein VP39"/>
    <property type="match status" value="1"/>
</dbReference>
<feature type="region of interest" description="Disordered" evidence="5">
    <location>
        <begin position="204"/>
        <end position="275"/>
    </location>
</feature>
<evidence type="ECO:0000313" key="7">
    <source>
        <dbReference type="Proteomes" id="UP001521116"/>
    </source>
</evidence>
<protein>
    <recommendedName>
        <fullName evidence="8">Methyltransferase domain-containing protein</fullName>
    </recommendedName>
</protein>
<evidence type="ECO:0000256" key="1">
    <source>
        <dbReference type="ARBA" id="ARBA00005179"/>
    </source>
</evidence>
<gene>
    <name evidence="6" type="ORF">SLS56_010922</name>
</gene>
<dbReference type="InterPro" id="IPR029063">
    <property type="entry name" value="SAM-dependent_MTases_sf"/>
</dbReference>